<evidence type="ECO:0008006" key="3">
    <source>
        <dbReference type="Google" id="ProtNLM"/>
    </source>
</evidence>
<dbReference type="InterPro" id="IPR014710">
    <property type="entry name" value="RmlC-like_jellyroll"/>
</dbReference>
<protein>
    <recommendedName>
        <fullName evidence="3">Cupin domain-containing protein</fullName>
    </recommendedName>
</protein>
<dbReference type="AlphaFoldDB" id="A0A6L5HV81"/>
<dbReference type="Proteomes" id="UP000478064">
    <property type="component" value="Unassembled WGS sequence"/>
</dbReference>
<dbReference type="SUPFAM" id="SSF51182">
    <property type="entry name" value="RmlC-like cupins"/>
    <property type="match status" value="1"/>
</dbReference>
<comment type="caution">
    <text evidence="1">The sequence shown here is derived from an EMBL/GenBank/DDBJ whole genome shotgun (WGS) entry which is preliminary data.</text>
</comment>
<reference evidence="1 2" key="1">
    <citation type="submission" date="2019-10" db="EMBL/GenBank/DDBJ databases">
        <title>Evaluation of single-gene subtyping targets for Pseudomonas.</title>
        <authorList>
            <person name="Reichler S.J."/>
            <person name="Orsi R.H."/>
            <person name="Wiedmann M."/>
            <person name="Martin N.H."/>
            <person name="Murphy S.I."/>
        </authorList>
    </citation>
    <scope>NUCLEOTIDE SEQUENCE [LARGE SCALE GENOMIC DNA]</scope>
    <source>
        <strain evidence="1 2">FSL R10-1637</strain>
    </source>
</reference>
<gene>
    <name evidence="1" type="ORF">GHO27_11685</name>
</gene>
<evidence type="ECO:0000313" key="1">
    <source>
        <dbReference type="EMBL" id="MQU06355.1"/>
    </source>
</evidence>
<evidence type="ECO:0000313" key="2">
    <source>
        <dbReference type="Proteomes" id="UP000478064"/>
    </source>
</evidence>
<sequence length="108" mass="11155">MNTANLGDMVKGWFVGGFEPTAFSTQACEVGVKAYAAGDSEVAHYHKIATEVTLVLSGSVSMCGKTWGAGDIIVLAPGDITAFEALTDATTVVVKVPGALNDKYIVGE</sequence>
<proteinExistence type="predicted"/>
<dbReference type="InterPro" id="IPR011051">
    <property type="entry name" value="RmlC_Cupin_sf"/>
</dbReference>
<dbReference type="Gene3D" id="2.60.120.10">
    <property type="entry name" value="Jelly Rolls"/>
    <property type="match status" value="1"/>
</dbReference>
<accession>A0A6L5HV81</accession>
<organism evidence="1 2">
    <name type="scientific">Pseudomonas helleri</name>
    <dbReference type="NCBI Taxonomy" id="1608996"/>
    <lineage>
        <taxon>Bacteria</taxon>
        <taxon>Pseudomonadati</taxon>
        <taxon>Pseudomonadota</taxon>
        <taxon>Gammaproteobacteria</taxon>
        <taxon>Pseudomonadales</taxon>
        <taxon>Pseudomonadaceae</taxon>
        <taxon>Pseudomonas</taxon>
    </lineage>
</organism>
<dbReference type="EMBL" id="WIVU01000019">
    <property type="protein sequence ID" value="MQU06355.1"/>
    <property type="molecule type" value="Genomic_DNA"/>
</dbReference>
<dbReference type="RefSeq" id="WP_153373894.1">
    <property type="nucleotide sequence ID" value="NZ_WIVU01000019.1"/>
</dbReference>
<name>A0A6L5HV81_9PSED</name>